<feature type="compositionally biased region" description="Polar residues" evidence="1">
    <location>
        <begin position="97"/>
        <end position="108"/>
    </location>
</feature>
<organism evidence="2 3">
    <name type="scientific">Dothidotthia symphoricarpi CBS 119687</name>
    <dbReference type="NCBI Taxonomy" id="1392245"/>
    <lineage>
        <taxon>Eukaryota</taxon>
        <taxon>Fungi</taxon>
        <taxon>Dikarya</taxon>
        <taxon>Ascomycota</taxon>
        <taxon>Pezizomycotina</taxon>
        <taxon>Dothideomycetes</taxon>
        <taxon>Pleosporomycetidae</taxon>
        <taxon>Pleosporales</taxon>
        <taxon>Dothidotthiaceae</taxon>
        <taxon>Dothidotthia</taxon>
    </lineage>
</organism>
<accession>A0A6A6A6Z8</accession>
<proteinExistence type="predicted"/>
<sequence>MPLKTNISSDEDRPESGQDRSRSRSRQRHYHWNDTLNEERGSKYKRDTKAREHPKPEQSHPRAQDLSSSRSREKLYVYYDNSSDLDSEINDQECGAWSQSPTHAQADNGNEERQQVEVVDLTYESNENRQGLVDNSKHNDRSWHRRDRDGVYVQPVGDEERVEVPEHVYNTAQLETEAGNQQGRPTRVQLPLGTGQPQTRYYEFASPIPIQAPAQFVAHQPLQCLLGSSQESQMHHEQRSRGNRERLFVDLERDHQHHMRHIAASQSQSCGQHHHAYPSQFLQMNAEPRHNSQRRVYRDPRTASANWLASTVSGPVASRPDTVGTTATVPELLHDVLARLRVMEEDMDFLQRRDASSHQRQF</sequence>
<dbReference type="GeneID" id="54411090"/>
<dbReference type="EMBL" id="ML977510">
    <property type="protein sequence ID" value="KAF2127792.1"/>
    <property type="molecule type" value="Genomic_DNA"/>
</dbReference>
<dbReference type="Proteomes" id="UP000799771">
    <property type="component" value="Unassembled WGS sequence"/>
</dbReference>
<gene>
    <name evidence="2" type="ORF">P153DRAFT_387524</name>
</gene>
<feature type="compositionally biased region" description="Basic and acidic residues" evidence="1">
    <location>
        <begin position="10"/>
        <end position="22"/>
    </location>
</feature>
<feature type="compositionally biased region" description="Basic and acidic residues" evidence="1">
    <location>
        <begin position="37"/>
        <end position="63"/>
    </location>
</feature>
<feature type="region of interest" description="Disordered" evidence="1">
    <location>
        <begin position="1"/>
        <end position="145"/>
    </location>
</feature>
<evidence type="ECO:0000256" key="1">
    <source>
        <dbReference type="SAM" id="MobiDB-lite"/>
    </source>
</evidence>
<evidence type="ECO:0000313" key="2">
    <source>
        <dbReference type="EMBL" id="KAF2127792.1"/>
    </source>
</evidence>
<dbReference type="AlphaFoldDB" id="A0A6A6A6Z8"/>
<dbReference type="RefSeq" id="XP_033522181.1">
    <property type="nucleotide sequence ID" value="XM_033670658.1"/>
</dbReference>
<evidence type="ECO:0000313" key="3">
    <source>
        <dbReference type="Proteomes" id="UP000799771"/>
    </source>
</evidence>
<keyword evidence="3" id="KW-1185">Reference proteome</keyword>
<feature type="compositionally biased region" description="Basic and acidic residues" evidence="1">
    <location>
        <begin position="135"/>
        <end position="145"/>
    </location>
</feature>
<protein>
    <submittedName>
        <fullName evidence="2">Uncharacterized protein</fullName>
    </submittedName>
</protein>
<reference evidence="2" key="1">
    <citation type="journal article" date="2020" name="Stud. Mycol.">
        <title>101 Dothideomycetes genomes: a test case for predicting lifestyles and emergence of pathogens.</title>
        <authorList>
            <person name="Haridas S."/>
            <person name="Albert R."/>
            <person name="Binder M."/>
            <person name="Bloem J."/>
            <person name="Labutti K."/>
            <person name="Salamov A."/>
            <person name="Andreopoulos B."/>
            <person name="Baker S."/>
            <person name="Barry K."/>
            <person name="Bills G."/>
            <person name="Bluhm B."/>
            <person name="Cannon C."/>
            <person name="Castanera R."/>
            <person name="Culley D."/>
            <person name="Daum C."/>
            <person name="Ezra D."/>
            <person name="Gonzalez J."/>
            <person name="Henrissat B."/>
            <person name="Kuo A."/>
            <person name="Liang C."/>
            <person name="Lipzen A."/>
            <person name="Lutzoni F."/>
            <person name="Magnuson J."/>
            <person name="Mondo S."/>
            <person name="Nolan M."/>
            <person name="Ohm R."/>
            <person name="Pangilinan J."/>
            <person name="Park H.-J."/>
            <person name="Ramirez L."/>
            <person name="Alfaro M."/>
            <person name="Sun H."/>
            <person name="Tritt A."/>
            <person name="Yoshinaga Y."/>
            <person name="Zwiers L.-H."/>
            <person name="Turgeon B."/>
            <person name="Goodwin S."/>
            <person name="Spatafora J."/>
            <person name="Crous P."/>
            <person name="Grigoriev I."/>
        </authorList>
    </citation>
    <scope>NUCLEOTIDE SEQUENCE</scope>
    <source>
        <strain evidence="2">CBS 119687</strain>
    </source>
</reference>
<name>A0A6A6A6Z8_9PLEO</name>